<evidence type="ECO:0000313" key="3">
    <source>
        <dbReference type="EMBL" id="XDJ90207.1"/>
    </source>
</evidence>
<organism evidence="2">
    <name type="scientific">Castellaniella ginsengisoli</name>
    <dbReference type="NCBI Taxonomy" id="546114"/>
    <lineage>
        <taxon>Bacteria</taxon>
        <taxon>Pseudomonadati</taxon>
        <taxon>Pseudomonadota</taxon>
        <taxon>Betaproteobacteria</taxon>
        <taxon>Burkholderiales</taxon>
        <taxon>Alcaligenaceae</taxon>
        <taxon>Castellaniella</taxon>
    </lineage>
</organism>
<evidence type="ECO:0000313" key="6">
    <source>
        <dbReference type="EMBL" id="XDJ99787.1"/>
    </source>
</evidence>
<dbReference type="EMBL" id="CP158273">
    <property type="protein sequence ID" value="XDJ97140.1"/>
    <property type="molecule type" value="Genomic_DNA"/>
</dbReference>
<proteinExistence type="predicted"/>
<reference evidence="2" key="1">
    <citation type="submission" date="2024-05" db="EMBL/GenBank/DDBJ databases">
        <authorList>
            <person name="Luo Y.-C."/>
            <person name="Nicholds J."/>
            <person name="Mortimer T."/>
            <person name="Maboni G."/>
        </authorList>
    </citation>
    <scope>NUCLEOTIDE SEQUENCE</scope>
    <source>
        <strain evidence="5">124370</strain>
        <strain evidence="6">124566</strain>
        <strain evidence="4">124953</strain>
        <strain evidence="3">130308</strain>
        <strain evidence="2">130416</strain>
    </source>
</reference>
<dbReference type="EMBL" id="CP158269">
    <property type="protein sequence ID" value="XDJ88832.1"/>
    <property type="molecule type" value="Genomic_DNA"/>
</dbReference>
<evidence type="ECO:0008006" key="7">
    <source>
        <dbReference type="Google" id="ProtNLM"/>
    </source>
</evidence>
<accession>A0AB39GCG1</accession>
<dbReference type="EMBL" id="CP158270">
    <property type="protein sequence ID" value="XDJ90207.1"/>
    <property type="molecule type" value="Genomic_DNA"/>
</dbReference>
<dbReference type="Gene3D" id="3.40.91.30">
    <property type="match status" value="1"/>
</dbReference>
<dbReference type="RefSeq" id="WP_368648992.1">
    <property type="nucleotide sequence ID" value="NZ_CP158269.1"/>
</dbReference>
<feature type="compositionally biased region" description="Polar residues" evidence="1">
    <location>
        <begin position="42"/>
        <end position="53"/>
    </location>
</feature>
<protein>
    <recommendedName>
        <fullName evidence="7">DUF1064 domain-containing protein</fullName>
    </recommendedName>
</protein>
<dbReference type="AlphaFoldDB" id="A0AB39GCG1"/>
<evidence type="ECO:0000313" key="2">
    <source>
        <dbReference type="EMBL" id="XDJ88832.1"/>
    </source>
</evidence>
<sequence length="171" mass="18928">MTFHDPLPSMQDLAFPRSADARLAEIQARGGDKTGGVVPAQGQGQKIAQRAGNSDTGAIRKMQALGRLKAGQMNKTETAYAQYLEARKSAGEILWYRFEGVKLRLADNTFYSPDFVVMLADGALECHEVKGFWQDDARVKIKVAADQYPMRFIAVKVRAKKNGGGWDVEEF</sequence>
<evidence type="ECO:0000256" key="1">
    <source>
        <dbReference type="SAM" id="MobiDB-lite"/>
    </source>
</evidence>
<evidence type="ECO:0000313" key="5">
    <source>
        <dbReference type="EMBL" id="XDJ97140.1"/>
    </source>
</evidence>
<dbReference type="EMBL" id="CP158272">
    <property type="protein sequence ID" value="XDJ99787.1"/>
    <property type="molecule type" value="Genomic_DNA"/>
</dbReference>
<gene>
    <name evidence="4" type="ORF">ABRY95_13895</name>
    <name evidence="2" type="ORF">ABRY98_04495</name>
    <name evidence="5" type="ORF">ABRZ05_05385</name>
    <name evidence="6" type="ORF">ABRZ11_05040</name>
    <name evidence="3" type="ORF">ABRZ12_11135</name>
</gene>
<evidence type="ECO:0000313" key="4">
    <source>
        <dbReference type="EMBL" id="XDJ93439.1"/>
    </source>
</evidence>
<feature type="region of interest" description="Disordered" evidence="1">
    <location>
        <begin position="31"/>
        <end position="53"/>
    </location>
</feature>
<dbReference type="EMBL" id="CP158271">
    <property type="protein sequence ID" value="XDJ93439.1"/>
    <property type="molecule type" value="Genomic_DNA"/>
</dbReference>
<name>A0AB39GCG1_9BURK</name>